<feature type="transmembrane region" description="Helical" evidence="6">
    <location>
        <begin position="62"/>
        <end position="86"/>
    </location>
</feature>
<evidence type="ECO:0000313" key="9">
    <source>
        <dbReference type="Proteomes" id="UP001139971"/>
    </source>
</evidence>
<evidence type="ECO:0000256" key="3">
    <source>
        <dbReference type="ARBA" id="ARBA00022692"/>
    </source>
</evidence>
<keyword evidence="5 6" id="KW-0472">Membrane</keyword>
<feature type="domain" description="ABC-2 type transporter transmembrane" evidence="7">
    <location>
        <begin position="19"/>
        <end position="214"/>
    </location>
</feature>
<evidence type="ECO:0000256" key="1">
    <source>
        <dbReference type="ARBA" id="ARBA00004141"/>
    </source>
</evidence>
<evidence type="ECO:0000259" key="7">
    <source>
        <dbReference type="Pfam" id="PF01061"/>
    </source>
</evidence>
<comment type="similarity">
    <text evidence="2">Belongs to the ABC-2 integral membrane protein family.</text>
</comment>
<keyword evidence="3 6" id="KW-0812">Transmembrane</keyword>
<dbReference type="InterPro" id="IPR013525">
    <property type="entry name" value="ABC2_TM"/>
</dbReference>
<gene>
    <name evidence="8" type="ORF">OD750_022535</name>
</gene>
<dbReference type="RefSeq" id="WP_263544336.1">
    <property type="nucleotide sequence ID" value="NZ_JAOVZO020000020.1"/>
</dbReference>
<name>A0A9X3YN41_9GAMM</name>
<reference evidence="8" key="1">
    <citation type="submission" date="2023-02" db="EMBL/GenBank/DDBJ databases">
        <title>Tahibacter soli sp. nov. isolated from soil.</title>
        <authorList>
            <person name="Baek J.H."/>
            <person name="Lee J.K."/>
            <person name="Choi D.G."/>
            <person name="Jeon C.O."/>
        </authorList>
    </citation>
    <scope>NUCLEOTIDE SEQUENCE</scope>
    <source>
        <strain evidence="8">BL</strain>
    </source>
</reference>
<dbReference type="PIRSF" id="PIRSF006648">
    <property type="entry name" value="DrrB"/>
    <property type="match status" value="1"/>
</dbReference>
<dbReference type="GO" id="GO:0043190">
    <property type="term" value="C:ATP-binding cassette (ABC) transporter complex"/>
    <property type="evidence" value="ECO:0007669"/>
    <property type="project" value="InterPro"/>
</dbReference>
<feature type="transmembrane region" description="Helical" evidence="6">
    <location>
        <begin position="31"/>
        <end position="50"/>
    </location>
</feature>
<comment type="caution">
    <text evidence="8">The sequence shown here is derived from an EMBL/GenBank/DDBJ whole genome shotgun (WGS) entry which is preliminary data.</text>
</comment>
<evidence type="ECO:0000256" key="6">
    <source>
        <dbReference type="SAM" id="Phobius"/>
    </source>
</evidence>
<feature type="transmembrane region" description="Helical" evidence="6">
    <location>
        <begin position="228"/>
        <end position="246"/>
    </location>
</feature>
<feature type="transmembrane region" description="Helical" evidence="6">
    <location>
        <begin position="178"/>
        <end position="196"/>
    </location>
</feature>
<evidence type="ECO:0000256" key="4">
    <source>
        <dbReference type="ARBA" id="ARBA00022989"/>
    </source>
</evidence>
<dbReference type="Proteomes" id="UP001139971">
    <property type="component" value="Unassembled WGS sequence"/>
</dbReference>
<accession>A0A9X3YN41</accession>
<dbReference type="AlphaFoldDB" id="A0A9X3YN41"/>
<keyword evidence="9" id="KW-1185">Reference proteome</keyword>
<organism evidence="8 9">
    <name type="scientific">Tahibacter soli</name>
    <dbReference type="NCBI Taxonomy" id="2983605"/>
    <lineage>
        <taxon>Bacteria</taxon>
        <taxon>Pseudomonadati</taxon>
        <taxon>Pseudomonadota</taxon>
        <taxon>Gammaproteobacteria</taxon>
        <taxon>Lysobacterales</taxon>
        <taxon>Rhodanobacteraceae</taxon>
        <taxon>Tahibacter</taxon>
    </lineage>
</organism>
<dbReference type="InterPro" id="IPR051784">
    <property type="entry name" value="Nod_factor_ABC_transporter"/>
</dbReference>
<feature type="transmembrane region" description="Helical" evidence="6">
    <location>
        <begin position="106"/>
        <end position="133"/>
    </location>
</feature>
<proteinExistence type="inferred from homology"/>
<dbReference type="EMBL" id="JAOVZO020000020">
    <property type="protein sequence ID" value="MDC8015324.1"/>
    <property type="molecule type" value="Genomic_DNA"/>
</dbReference>
<dbReference type="PANTHER" id="PTHR43229">
    <property type="entry name" value="NODULATION PROTEIN J"/>
    <property type="match status" value="1"/>
</dbReference>
<evidence type="ECO:0000256" key="5">
    <source>
        <dbReference type="ARBA" id="ARBA00023136"/>
    </source>
</evidence>
<sequence length="253" mass="26897">MTTATFDAIARRSLAFEARAEFLRMLRSPSFVLPTLLFPPMFYLLFGVIMNIGRGSFQAPHYLMATYCVFGVISPGLFGFGVTVAMEREQGLLMLKRALPMPSHNYLAAKLAMALVFAATIVTTLAVLGYFAGGVRLEAGQWIQLALVAILGVAPFCALGLLVGTLTSGQGSTAVANLIYLPMALLSGLWLPLFLLPKVIQAIAPVWPAWHLGQLALAAIGQPSAGSALGHVAYLAAFTAVVFAIASRRLARG</sequence>
<evidence type="ECO:0000256" key="2">
    <source>
        <dbReference type="ARBA" id="ARBA00007783"/>
    </source>
</evidence>
<dbReference type="InterPro" id="IPR000412">
    <property type="entry name" value="ABC_2_transport"/>
</dbReference>
<dbReference type="PANTHER" id="PTHR43229:SF2">
    <property type="entry name" value="NODULATION PROTEIN J"/>
    <property type="match status" value="1"/>
</dbReference>
<dbReference type="Pfam" id="PF01061">
    <property type="entry name" value="ABC2_membrane"/>
    <property type="match status" value="1"/>
</dbReference>
<protein>
    <submittedName>
        <fullName evidence="8">ABC transporter permease</fullName>
    </submittedName>
</protein>
<comment type="subcellular location">
    <subcellularLocation>
        <location evidence="1">Membrane</location>
        <topology evidence="1">Multi-pass membrane protein</topology>
    </subcellularLocation>
</comment>
<feature type="transmembrane region" description="Helical" evidence="6">
    <location>
        <begin position="145"/>
        <end position="166"/>
    </location>
</feature>
<evidence type="ECO:0000313" key="8">
    <source>
        <dbReference type="EMBL" id="MDC8015324.1"/>
    </source>
</evidence>
<keyword evidence="4 6" id="KW-1133">Transmembrane helix</keyword>
<dbReference type="GO" id="GO:0140359">
    <property type="term" value="F:ABC-type transporter activity"/>
    <property type="evidence" value="ECO:0007669"/>
    <property type="project" value="InterPro"/>
</dbReference>